<accession>A0A8T1B9D4</accession>
<proteinExistence type="predicted"/>
<evidence type="ECO:0000313" key="2">
    <source>
        <dbReference type="Proteomes" id="UP000736787"/>
    </source>
</evidence>
<evidence type="ECO:0000313" key="1">
    <source>
        <dbReference type="EMBL" id="KAG2896885.1"/>
    </source>
</evidence>
<dbReference type="Proteomes" id="UP000736787">
    <property type="component" value="Unassembled WGS sequence"/>
</dbReference>
<dbReference type="AlphaFoldDB" id="A0A8T1B9D4"/>
<gene>
    <name evidence="1" type="ORF">PC117_g22896</name>
</gene>
<organism evidence="1 2">
    <name type="scientific">Phytophthora cactorum</name>
    <dbReference type="NCBI Taxonomy" id="29920"/>
    <lineage>
        <taxon>Eukaryota</taxon>
        <taxon>Sar</taxon>
        <taxon>Stramenopiles</taxon>
        <taxon>Oomycota</taxon>
        <taxon>Peronosporomycetes</taxon>
        <taxon>Peronosporales</taxon>
        <taxon>Peronosporaceae</taxon>
        <taxon>Phytophthora</taxon>
    </lineage>
</organism>
<comment type="caution">
    <text evidence="1">The sequence shown here is derived from an EMBL/GenBank/DDBJ whole genome shotgun (WGS) entry which is preliminary data.</text>
</comment>
<protein>
    <submittedName>
        <fullName evidence="1">Uncharacterized protein</fullName>
    </submittedName>
</protein>
<sequence>MCFLFYVEMLVQRQEKLVSPLLHSHFLIADQLEHEKALLQRC</sequence>
<reference evidence="1" key="1">
    <citation type="submission" date="2018-10" db="EMBL/GenBank/DDBJ databases">
        <title>Effector identification in a new, highly contiguous assembly of the strawberry crown rot pathogen Phytophthora cactorum.</title>
        <authorList>
            <person name="Armitage A.D."/>
            <person name="Nellist C.F."/>
            <person name="Bates H."/>
            <person name="Vickerstaff R.J."/>
            <person name="Harrison R.J."/>
        </authorList>
    </citation>
    <scope>NUCLEOTIDE SEQUENCE</scope>
    <source>
        <strain evidence="1">4040</strain>
    </source>
</reference>
<name>A0A8T1B9D4_9STRA</name>
<dbReference type="EMBL" id="RCMK01001319">
    <property type="protein sequence ID" value="KAG2896885.1"/>
    <property type="molecule type" value="Genomic_DNA"/>
</dbReference>